<keyword evidence="2" id="KW-1185">Reference proteome</keyword>
<reference evidence="1 2" key="1">
    <citation type="submission" date="2024-06" db="EMBL/GenBank/DDBJ databases">
        <title>The Natural Products Discovery Center: Release of the First 8490 Sequenced Strains for Exploring Actinobacteria Biosynthetic Diversity.</title>
        <authorList>
            <person name="Kalkreuter E."/>
            <person name="Kautsar S.A."/>
            <person name="Yang D."/>
            <person name="Bader C.D."/>
            <person name="Teijaro C.N."/>
            <person name="Fluegel L."/>
            <person name="Davis C.M."/>
            <person name="Simpson J.R."/>
            <person name="Lauterbach L."/>
            <person name="Steele A.D."/>
            <person name="Gui C."/>
            <person name="Meng S."/>
            <person name="Li G."/>
            <person name="Viehrig K."/>
            <person name="Ye F."/>
            <person name="Su P."/>
            <person name="Kiefer A.F."/>
            <person name="Nichols A."/>
            <person name="Cepeda A.J."/>
            <person name="Yan W."/>
            <person name="Fan B."/>
            <person name="Jiang Y."/>
            <person name="Adhikari A."/>
            <person name="Zheng C.-J."/>
            <person name="Schuster L."/>
            <person name="Cowan T.M."/>
            <person name="Smanski M.J."/>
            <person name="Chevrette M.G."/>
            <person name="De Carvalho L.P.S."/>
            <person name="Shen B."/>
        </authorList>
    </citation>
    <scope>NUCLEOTIDE SEQUENCE [LARGE SCALE GENOMIC DNA]</scope>
    <source>
        <strain evidence="1 2">NPDC046838</strain>
    </source>
</reference>
<evidence type="ECO:0000313" key="2">
    <source>
        <dbReference type="Proteomes" id="UP001551176"/>
    </source>
</evidence>
<sequence>MGYAYYTISRNGEEIEAGYAVETVCEQNGCTEQIDRGLAHLCGATPGGDEYGCGGYFCGQHLLGSPVPEASGQCRPCSDRYEAEHPENE</sequence>
<organism evidence="1 2">
    <name type="scientific">Streptomyces atriruber</name>
    <dbReference type="NCBI Taxonomy" id="545121"/>
    <lineage>
        <taxon>Bacteria</taxon>
        <taxon>Bacillati</taxon>
        <taxon>Actinomycetota</taxon>
        <taxon>Actinomycetes</taxon>
        <taxon>Kitasatosporales</taxon>
        <taxon>Streptomycetaceae</taxon>
        <taxon>Streptomyces</taxon>
    </lineage>
</organism>
<proteinExistence type="predicted"/>
<name>A0ABV3C0Y2_9ACTN</name>
<evidence type="ECO:0000313" key="1">
    <source>
        <dbReference type="EMBL" id="MEU6826921.1"/>
    </source>
</evidence>
<dbReference type="RefSeq" id="WP_359358681.1">
    <property type="nucleotide sequence ID" value="NZ_JBEYXV010000034.1"/>
</dbReference>
<comment type="caution">
    <text evidence="1">The sequence shown here is derived from an EMBL/GenBank/DDBJ whole genome shotgun (WGS) entry which is preliminary data.</text>
</comment>
<dbReference type="EMBL" id="JBEYXV010000034">
    <property type="protein sequence ID" value="MEU6826921.1"/>
    <property type="molecule type" value="Genomic_DNA"/>
</dbReference>
<protein>
    <submittedName>
        <fullName evidence="1">Uncharacterized protein</fullName>
    </submittedName>
</protein>
<accession>A0ABV3C0Y2</accession>
<gene>
    <name evidence="1" type="ORF">ABZ921_40480</name>
</gene>
<dbReference type="Proteomes" id="UP001551176">
    <property type="component" value="Unassembled WGS sequence"/>
</dbReference>